<protein>
    <recommendedName>
        <fullName evidence="8">Peptidase S1 domain-containing protein</fullName>
    </recommendedName>
</protein>
<keyword evidence="7" id="KW-1133">Transmembrane helix</keyword>
<evidence type="ECO:0000256" key="5">
    <source>
        <dbReference type="ARBA" id="ARBA00023157"/>
    </source>
</evidence>
<feature type="domain" description="Peptidase S1" evidence="8">
    <location>
        <begin position="31"/>
        <end position="265"/>
    </location>
</feature>
<evidence type="ECO:0000259" key="8">
    <source>
        <dbReference type="PROSITE" id="PS50240"/>
    </source>
</evidence>
<keyword evidence="5" id="KW-1015">Disulfide bond</keyword>
<dbReference type="SUPFAM" id="SSF50494">
    <property type="entry name" value="Trypsin-like serine proteases"/>
    <property type="match status" value="1"/>
</dbReference>
<dbReference type="SMART" id="SM00020">
    <property type="entry name" value="Tryp_SPc"/>
    <property type="match status" value="1"/>
</dbReference>
<dbReference type="PRINTS" id="PR00722">
    <property type="entry name" value="CHYMOTRYPSIN"/>
</dbReference>
<dbReference type="GO" id="GO:0035821">
    <property type="term" value="P:modulation of process of another organism"/>
    <property type="evidence" value="ECO:0007669"/>
    <property type="project" value="UniProtKB-ARBA"/>
</dbReference>
<dbReference type="Pfam" id="PF00089">
    <property type="entry name" value="Trypsin"/>
    <property type="match status" value="1"/>
</dbReference>
<dbReference type="PANTHER" id="PTHR24252">
    <property type="entry name" value="ACROSIN-RELATED"/>
    <property type="match status" value="1"/>
</dbReference>
<keyword evidence="4 6" id="KW-0720">Serine protease</keyword>
<dbReference type="Proteomes" id="UP000472273">
    <property type="component" value="Unplaced"/>
</dbReference>
<evidence type="ECO:0000256" key="4">
    <source>
        <dbReference type="ARBA" id="ARBA00022825"/>
    </source>
</evidence>
<reference evidence="9" key="2">
    <citation type="submission" date="2025-09" db="UniProtKB">
        <authorList>
            <consortium name="Ensembl"/>
        </authorList>
    </citation>
    <scope>IDENTIFICATION</scope>
</reference>
<dbReference type="PROSITE" id="PS00135">
    <property type="entry name" value="TRYPSIN_SER"/>
    <property type="match status" value="1"/>
</dbReference>
<organism evidence="9 10">
    <name type="scientific">Pseudonaja textilis</name>
    <name type="common">Eastern brown snake</name>
    <dbReference type="NCBI Taxonomy" id="8673"/>
    <lineage>
        <taxon>Eukaryota</taxon>
        <taxon>Metazoa</taxon>
        <taxon>Chordata</taxon>
        <taxon>Craniata</taxon>
        <taxon>Vertebrata</taxon>
        <taxon>Euteleostomi</taxon>
        <taxon>Lepidosauria</taxon>
        <taxon>Squamata</taxon>
        <taxon>Bifurcata</taxon>
        <taxon>Unidentata</taxon>
        <taxon>Episquamata</taxon>
        <taxon>Toxicofera</taxon>
        <taxon>Serpentes</taxon>
        <taxon>Colubroidea</taxon>
        <taxon>Elapidae</taxon>
        <taxon>Hydrophiinae</taxon>
        <taxon>Pseudonaja</taxon>
    </lineage>
</organism>
<keyword evidence="2 6" id="KW-0645">Protease</keyword>
<dbReference type="FunFam" id="2.40.10.10:FF:000003">
    <property type="entry name" value="Transmembrane serine protease 3"/>
    <property type="match status" value="1"/>
</dbReference>
<sequence>SKYIWFRVESYNLNGSDSVSQIFHSSTGTRIVGGHDAMLGAWPWQVSLQVYAIGLGYVHICGGSLINKIIVLTAAHCIKMSEAVIGLHNLNEDNSHTIKRRIKAINIHPNYMADTHDNDIALIILVRSIKFNDYVHPICLPATNLLKNQQYPCYISGWGKTKEKGENNLILQEAQVDIIPQKMCNKLSWYGGTITLNMICAGFLDGGVDSCQGDSGGPLTCYLPTTTKFYLIGITSFGYGCGRPRYPGVYVRTINYLNWINKYLKSKIITLELHCLLIFLIVWWTVFHIL</sequence>
<dbReference type="InterPro" id="IPR043504">
    <property type="entry name" value="Peptidase_S1_PA_chymotrypsin"/>
</dbReference>
<feature type="transmembrane region" description="Helical" evidence="7">
    <location>
        <begin position="268"/>
        <end position="287"/>
    </location>
</feature>
<comment type="similarity">
    <text evidence="1">Belongs to the peptidase S1 family. Snake venom subfamily.</text>
</comment>
<dbReference type="PANTHER" id="PTHR24252:SF21">
    <property type="entry name" value="TRANSMEMBRANE SERINE PROTEASE 12"/>
    <property type="match status" value="1"/>
</dbReference>
<dbReference type="GO" id="GO:0006508">
    <property type="term" value="P:proteolysis"/>
    <property type="evidence" value="ECO:0007669"/>
    <property type="project" value="UniProtKB-KW"/>
</dbReference>
<evidence type="ECO:0000313" key="9">
    <source>
        <dbReference type="Ensembl" id="ENSPTXP00000026134.1"/>
    </source>
</evidence>
<keyword evidence="3 6" id="KW-0378">Hydrolase</keyword>
<dbReference type="InterPro" id="IPR001314">
    <property type="entry name" value="Peptidase_S1A"/>
</dbReference>
<name>A0A670ZTN9_PSETE</name>
<keyword evidence="7" id="KW-0472">Membrane</keyword>
<dbReference type="Gene3D" id="2.40.10.10">
    <property type="entry name" value="Trypsin-like serine proteases"/>
    <property type="match status" value="2"/>
</dbReference>
<dbReference type="InterPro" id="IPR018114">
    <property type="entry name" value="TRYPSIN_HIS"/>
</dbReference>
<evidence type="ECO:0000313" key="10">
    <source>
        <dbReference type="Proteomes" id="UP000472273"/>
    </source>
</evidence>
<accession>A0A670ZTN9</accession>
<proteinExistence type="inferred from homology"/>
<dbReference type="CDD" id="cd00190">
    <property type="entry name" value="Tryp_SPc"/>
    <property type="match status" value="1"/>
</dbReference>
<dbReference type="AlphaFoldDB" id="A0A670ZTN9"/>
<reference evidence="9" key="1">
    <citation type="submission" date="2025-08" db="UniProtKB">
        <authorList>
            <consortium name="Ensembl"/>
        </authorList>
    </citation>
    <scope>IDENTIFICATION</scope>
</reference>
<evidence type="ECO:0000256" key="6">
    <source>
        <dbReference type="RuleBase" id="RU363034"/>
    </source>
</evidence>
<dbReference type="InterPro" id="IPR033116">
    <property type="entry name" value="TRYPSIN_SER"/>
</dbReference>
<keyword evidence="7" id="KW-0812">Transmembrane</keyword>
<evidence type="ECO:0000256" key="1">
    <source>
        <dbReference type="ARBA" id="ARBA00009228"/>
    </source>
</evidence>
<evidence type="ECO:0000256" key="3">
    <source>
        <dbReference type="ARBA" id="ARBA00022801"/>
    </source>
</evidence>
<dbReference type="InterPro" id="IPR009003">
    <property type="entry name" value="Peptidase_S1_PA"/>
</dbReference>
<evidence type="ECO:0000256" key="7">
    <source>
        <dbReference type="SAM" id="Phobius"/>
    </source>
</evidence>
<dbReference type="GO" id="GO:0004252">
    <property type="term" value="F:serine-type endopeptidase activity"/>
    <property type="evidence" value="ECO:0007669"/>
    <property type="project" value="InterPro"/>
</dbReference>
<dbReference type="Ensembl" id="ENSPTXT00000026941.1">
    <property type="protein sequence ID" value="ENSPTXP00000026134.1"/>
    <property type="gene ID" value="ENSPTXG00000018132.1"/>
</dbReference>
<keyword evidence="10" id="KW-1185">Reference proteome</keyword>
<dbReference type="GeneTree" id="ENSGT00940000165418"/>
<dbReference type="PROSITE" id="PS50240">
    <property type="entry name" value="TRYPSIN_DOM"/>
    <property type="match status" value="1"/>
</dbReference>
<dbReference type="OMA" id="KHNTFEN"/>
<dbReference type="PROSITE" id="PS00134">
    <property type="entry name" value="TRYPSIN_HIS"/>
    <property type="match status" value="1"/>
</dbReference>
<evidence type="ECO:0000256" key="2">
    <source>
        <dbReference type="ARBA" id="ARBA00022670"/>
    </source>
</evidence>
<dbReference type="InterPro" id="IPR001254">
    <property type="entry name" value="Trypsin_dom"/>
</dbReference>
<dbReference type="GO" id="GO:0005576">
    <property type="term" value="C:extracellular region"/>
    <property type="evidence" value="ECO:0007669"/>
    <property type="project" value="UniProtKB-ARBA"/>
</dbReference>